<reference evidence="2" key="1">
    <citation type="journal article" date="2023" name="G3 (Bethesda)">
        <title>Whole genome assembly and annotation of the endangered Caribbean coral Acropora cervicornis.</title>
        <authorList>
            <person name="Selwyn J.D."/>
            <person name="Vollmer S.V."/>
        </authorList>
    </citation>
    <scope>NUCLEOTIDE SEQUENCE</scope>
    <source>
        <strain evidence="2">K2</strain>
    </source>
</reference>
<feature type="compositionally biased region" description="Basic and acidic residues" evidence="1">
    <location>
        <begin position="271"/>
        <end position="286"/>
    </location>
</feature>
<protein>
    <submittedName>
        <fullName evidence="2">Uncharacterized protein</fullName>
    </submittedName>
</protein>
<proteinExistence type="predicted"/>
<gene>
    <name evidence="2" type="ORF">P5673_030299</name>
</gene>
<comment type="caution">
    <text evidence="2">The sequence shown here is derived from an EMBL/GenBank/DDBJ whole genome shotgun (WGS) entry which is preliminary data.</text>
</comment>
<name>A0AAD9UTD7_ACRCE</name>
<feature type="region of interest" description="Disordered" evidence="1">
    <location>
        <begin position="51"/>
        <end position="92"/>
    </location>
</feature>
<organism evidence="2 3">
    <name type="scientific">Acropora cervicornis</name>
    <name type="common">Staghorn coral</name>
    <dbReference type="NCBI Taxonomy" id="6130"/>
    <lineage>
        <taxon>Eukaryota</taxon>
        <taxon>Metazoa</taxon>
        <taxon>Cnidaria</taxon>
        <taxon>Anthozoa</taxon>
        <taxon>Hexacorallia</taxon>
        <taxon>Scleractinia</taxon>
        <taxon>Astrocoeniina</taxon>
        <taxon>Acroporidae</taxon>
        <taxon>Acropora</taxon>
    </lineage>
</organism>
<evidence type="ECO:0000256" key="1">
    <source>
        <dbReference type="SAM" id="MobiDB-lite"/>
    </source>
</evidence>
<dbReference type="EMBL" id="JARQWQ010000128">
    <property type="protein sequence ID" value="KAK2549304.1"/>
    <property type="molecule type" value="Genomic_DNA"/>
</dbReference>
<dbReference type="Proteomes" id="UP001249851">
    <property type="component" value="Unassembled WGS sequence"/>
</dbReference>
<feature type="region of interest" description="Disordered" evidence="1">
    <location>
        <begin position="264"/>
        <end position="286"/>
    </location>
</feature>
<accession>A0AAD9UTD7</accession>
<sequence length="286" mass="32381">MLGSTAAKRVRLTVEIPEHQQDAILKLLVQQETCEVVSIRRVQSGAGCKRFSVRREDDPTPPTPVRLFPRNKTSGEVPPPAEQQPTVESGEEQDIDVRACTFCLQTPCMTLSAFKLMGRGAARITNHTKRRNNYKWFWRTLKDCGLWENPTYLSRKQDLGFSASFTTGDSCRYHSKTSIQFEKHRPVSLGVVSQTPLLSAYPARANSLKTHGFLSSTYLTLHPAERRDVTLFHDASGLFVALPMTLNQTDLCLECHENQFSDSAHLSHRNNSHDIPKEEEWKSHES</sequence>
<evidence type="ECO:0000313" key="3">
    <source>
        <dbReference type="Proteomes" id="UP001249851"/>
    </source>
</evidence>
<dbReference type="AlphaFoldDB" id="A0AAD9UTD7"/>
<reference evidence="2" key="2">
    <citation type="journal article" date="2023" name="Science">
        <title>Genomic signatures of disease resistance in endangered staghorn corals.</title>
        <authorList>
            <person name="Vollmer S.V."/>
            <person name="Selwyn J.D."/>
            <person name="Despard B.A."/>
            <person name="Roesel C.L."/>
        </authorList>
    </citation>
    <scope>NUCLEOTIDE SEQUENCE</scope>
    <source>
        <strain evidence="2">K2</strain>
    </source>
</reference>
<keyword evidence="3" id="KW-1185">Reference proteome</keyword>
<evidence type="ECO:0000313" key="2">
    <source>
        <dbReference type="EMBL" id="KAK2549304.1"/>
    </source>
</evidence>